<dbReference type="AlphaFoldDB" id="A0A851UGK5"/>
<dbReference type="Pfam" id="PF24436">
    <property type="entry name" value="INTS7_N"/>
    <property type="match status" value="1"/>
</dbReference>
<evidence type="ECO:0000256" key="5">
    <source>
        <dbReference type="ARBA" id="ARBA00022490"/>
    </source>
</evidence>
<keyword evidence="5" id="KW-0963">Cytoplasm</keyword>
<protein>
    <recommendedName>
        <fullName evidence="4">Integrator complex subunit 7</fullName>
    </recommendedName>
</protein>
<gene>
    <name evidence="11" type="primary">Ints7</name>
    <name evidence="11" type="ORF">ELAFOR_R01186</name>
</gene>
<feature type="domain" description="Integrator complex subunit 7 helical bundle" evidence="10">
    <location>
        <begin position="537"/>
        <end position="721"/>
    </location>
</feature>
<dbReference type="InterPro" id="IPR056516">
    <property type="entry name" value="INTS7_N"/>
</dbReference>
<evidence type="ECO:0000256" key="3">
    <source>
        <dbReference type="ARBA" id="ARBA00008565"/>
    </source>
</evidence>
<dbReference type="EMBL" id="WBNG01000708">
    <property type="protein sequence ID" value="NXD28294.1"/>
    <property type="molecule type" value="Genomic_DNA"/>
</dbReference>
<feature type="domain" description="Integrator complex subunit 7 C-terminal" evidence="8">
    <location>
        <begin position="808"/>
        <end position="921"/>
    </location>
</feature>
<feature type="non-terminal residue" evidence="11">
    <location>
        <position position="1"/>
    </location>
</feature>
<evidence type="ECO:0000256" key="1">
    <source>
        <dbReference type="ARBA" id="ARBA00004123"/>
    </source>
</evidence>
<feature type="region of interest" description="Disordered" evidence="7">
    <location>
        <begin position="943"/>
        <end position="965"/>
    </location>
</feature>
<sequence length="965" mass="106853">MAAGGKSFLADAGYGEQELDANSALMELDKGLRSGKLGEQCEAVVRFPRLFQKYPFPILINSAFLKLADVFRVGNNFLRLCVLKVTQQSEKHLEKILNVDEFVKRVFSVIHSNDPVARAITLRMLGSMASIIPERKNAHHSIRQSLDSHDNVEVEAAIFAAANFSAQSKDFAVGICNKISEMIQGLATPVDLKLKLIPILQHMHHDAGLASSSRQLLQQLVTSYPSTRMVIVTLHTFTLLAASSLVDIPKQIQLLLQYLKNDPRKAVKRLAIQDLKLLANKTPHTWSRENIQALCESALNTPYDSLKMGMLSVLSTLSGTIAIKQYFSSAPAAATTARSFDLVKLAQECCYHNNRGIAAHGVRILTNVSASCQEKDFLPLEQDAVFGLEALLVLCSQDDSPGAQATLKITLTCMVKLVKCRPHLSQSVVESLLTQLHSAQDNARILMCHCLAAIAMQLPVLADGMLGDLMDLYKLIGQSATDKKQELLVSLATVIFVSSQKALSTEIKTVIKQQLENASNGWTGYRIARQASRMGNHDMARELYQSMLTQVASEHFYFWLNSLKEFSHAEQCLTGLQEDNYSSALSCIAEALKSYHKGIASLTAASTPLNPLSFQCGFVKLRIDLLQAFSQLICTCNSLKTSPPPAIATTIAMTSGNDLQRCGRISNQVCAPMKHSMEEFRNLATRYGDLYQSSFDADSATLRNVELQQQSCLLISHAIEALILDPESASFQEYSSNGTAHVESEYERRMMSVFNHVLEEVESLNRKYAPVSYLASNTCLCNAVIALLKVPLSFQRYFFQKLQSTSIKLALSPSPRNPAEPIAVQNNQQLALKVEGVVQHGSKPGLFRKIQSVCLNVSSVLQSKSGQDYKIPIDSMTNEMEQRVEPHNDYFSTQFLLNFVILGTHNITVESSVIDSNGIVWKTGPKTTIFVKSLEDPYSQQVRLQQQQGQPPAQQQQQRTAYSRF</sequence>
<dbReference type="InterPro" id="IPR033060">
    <property type="entry name" value="INTS7"/>
</dbReference>
<feature type="compositionally biased region" description="Low complexity" evidence="7">
    <location>
        <begin position="943"/>
        <end position="958"/>
    </location>
</feature>
<keyword evidence="12" id="KW-1185">Reference proteome</keyword>
<dbReference type="GO" id="GO:0032039">
    <property type="term" value="C:integrator complex"/>
    <property type="evidence" value="ECO:0007669"/>
    <property type="project" value="InterPro"/>
</dbReference>
<evidence type="ECO:0000313" key="12">
    <source>
        <dbReference type="Proteomes" id="UP000623542"/>
    </source>
</evidence>
<evidence type="ECO:0000256" key="4">
    <source>
        <dbReference type="ARBA" id="ARBA00015336"/>
    </source>
</evidence>
<dbReference type="PANTHER" id="PTHR13322:SF2">
    <property type="entry name" value="INTEGRATOR COMPLEX SUBUNIT 7"/>
    <property type="match status" value="1"/>
</dbReference>
<dbReference type="InterPro" id="IPR054519">
    <property type="entry name" value="INTS7_C"/>
</dbReference>
<evidence type="ECO:0000256" key="6">
    <source>
        <dbReference type="ARBA" id="ARBA00023242"/>
    </source>
</evidence>
<dbReference type="GO" id="GO:0005737">
    <property type="term" value="C:cytoplasm"/>
    <property type="evidence" value="ECO:0007669"/>
    <property type="project" value="UniProtKB-SubCell"/>
</dbReference>
<reference evidence="11" key="1">
    <citation type="submission" date="2019-09" db="EMBL/GenBank/DDBJ databases">
        <title>Bird 10,000 Genomes (B10K) Project - Family phase.</title>
        <authorList>
            <person name="Zhang G."/>
        </authorList>
    </citation>
    <scope>NUCLEOTIDE SEQUENCE</scope>
    <source>
        <strain evidence="11">B10K-IZCAS-20218</strain>
        <tissue evidence="11">Blood</tissue>
    </source>
</reference>
<dbReference type="PANTHER" id="PTHR13322">
    <property type="entry name" value="C1ORF73 PROTEIN"/>
    <property type="match status" value="1"/>
</dbReference>
<dbReference type="Proteomes" id="UP000623542">
    <property type="component" value="Unassembled WGS sequence"/>
</dbReference>
<dbReference type="Gene3D" id="1.25.10.10">
    <property type="entry name" value="Leucine-rich Repeat Variant"/>
    <property type="match status" value="1"/>
</dbReference>
<feature type="non-terminal residue" evidence="11">
    <location>
        <position position="965"/>
    </location>
</feature>
<dbReference type="GO" id="GO:0034472">
    <property type="term" value="P:snRNA 3'-end processing"/>
    <property type="evidence" value="ECO:0007669"/>
    <property type="project" value="TreeGrafter"/>
</dbReference>
<dbReference type="InterPro" id="IPR056517">
    <property type="entry name" value="INTS7_HB"/>
</dbReference>
<evidence type="ECO:0000313" key="11">
    <source>
        <dbReference type="EMBL" id="NXD28294.1"/>
    </source>
</evidence>
<comment type="caution">
    <text evidence="11">The sequence shown here is derived from an EMBL/GenBank/DDBJ whole genome shotgun (WGS) entry which is preliminary data.</text>
</comment>
<comment type="subcellular location">
    <subcellularLocation>
        <location evidence="2">Cytoplasm</location>
    </subcellularLocation>
    <subcellularLocation>
        <location evidence="1">Nucleus</location>
    </subcellularLocation>
</comment>
<evidence type="ECO:0000256" key="2">
    <source>
        <dbReference type="ARBA" id="ARBA00004496"/>
    </source>
</evidence>
<evidence type="ECO:0000256" key="7">
    <source>
        <dbReference type="SAM" id="MobiDB-lite"/>
    </source>
</evidence>
<evidence type="ECO:0000259" key="8">
    <source>
        <dbReference type="Pfam" id="PF22965"/>
    </source>
</evidence>
<dbReference type="SUPFAM" id="SSF48371">
    <property type="entry name" value="ARM repeat"/>
    <property type="match status" value="1"/>
</dbReference>
<dbReference type="Pfam" id="PF22965">
    <property type="entry name" value="INTS7_C"/>
    <property type="match status" value="1"/>
</dbReference>
<comment type="similarity">
    <text evidence="3">Belongs to the Integrator subunit 7 family.</text>
</comment>
<name>A0A851UGK5_9PASS</name>
<accession>A0A851UGK5</accession>
<feature type="domain" description="Integrator complex subunit 7 N-terminal" evidence="9">
    <location>
        <begin position="25"/>
        <end position="535"/>
    </location>
</feature>
<dbReference type="Pfam" id="PF24437">
    <property type="entry name" value="INTS7_HB"/>
    <property type="match status" value="1"/>
</dbReference>
<dbReference type="InterPro" id="IPR016024">
    <property type="entry name" value="ARM-type_fold"/>
</dbReference>
<dbReference type="InterPro" id="IPR011989">
    <property type="entry name" value="ARM-like"/>
</dbReference>
<proteinExistence type="inferred from homology"/>
<organism evidence="11 12">
    <name type="scientific">Elachura formosa</name>
    <name type="common">spotted wren-babbler</name>
    <dbReference type="NCBI Taxonomy" id="1463973"/>
    <lineage>
        <taxon>Eukaryota</taxon>
        <taxon>Metazoa</taxon>
        <taxon>Chordata</taxon>
        <taxon>Craniata</taxon>
        <taxon>Vertebrata</taxon>
        <taxon>Euteleostomi</taxon>
        <taxon>Archelosauria</taxon>
        <taxon>Archosauria</taxon>
        <taxon>Dinosauria</taxon>
        <taxon>Saurischia</taxon>
        <taxon>Theropoda</taxon>
        <taxon>Coelurosauria</taxon>
        <taxon>Aves</taxon>
        <taxon>Neognathae</taxon>
        <taxon>Neoaves</taxon>
        <taxon>Telluraves</taxon>
        <taxon>Australaves</taxon>
        <taxon>Passeriformes</taxon>
        <taxon>Elachuridae</taxon>
        <taxon>Elachura</taxon>
    </lineage>
</organism>
<dbReference type="OrthoDB" id="1921953at2759"/>
<keyword evidence="6" id="KW-0539">Nucleus</keyword>
<evidence type="ECO:0000259" key="9">
    <source>
        <dbReference type="Pfam" id="PF24436"/>
    </source>
</evidence>
<evidence type="ECO:0000259" key="10">
    <source>
        <dbReference type="Pfam" id="PF24437"/>
    </source>
</evidence>